<feature type="region of interest" description="Disordered" evidence="1">
    <location>
        <begin position="132"/>
        <end position="158"/>
    </location>
</feature>
<dbReference type="STRING" id="2880.D8LQR2"/>
<name>D8LQR2_ECTSI</name>
<dbReference type="Proteomes" id="UP000002630">
    <property type="component" value="Linkage Group LG25"/>
</dbReference>
<organism evidence="3 4">
    <name type="scientific">Ectocarpus siliculosus</name>
    <name type="common">Brown alga</name>
    <name type="synonym">Conferva siliculosa</name>
    <dbReference type="NCBI Taxonomy" id="2880"/>
    <lineage>
        <taxon>Eukaryota</taxon>
        <taxon>Sar</taxon>
        <taxon>Stramenopiles</taxon>
        <taxon>Ochrophyta</taxon>
        <taxon>PX clade</taxon>
        <taxon>Phaeophyceae</taxon>
        <taxon>Ectocarpales</taxon>
        <taxon>Ectocarpaceae</taxon>
        <taxon>Ectocarpus</taxon>
    </lineage>
</organism>
<dbReference type="Pfam" id="PF21516">
    <property type="entry name" value="YqeH-like_C"/>
    <property type="match status" value="1"/>
</dbReference>
<dbReference type="CDD" id="cd01855">
    <property type="entry name" value="YqeH"/>
    <property type="match status" value="1"/>
</dbReference>
<evidence type="ECO:0000256" key="1">
    <source>
        <dbReference type="SAM" id="MobiDB-lite"/>
    </source>
</evidence>
<dbReference type="Gene3D" id="3.40.50.300">
    <property type="entry name" value="P-loop containing nucleotide triphosphate hydrolases"/>
    <property type="match status" value="1"/>
</dbReference>
<dbReference type="GO" id="GO:0005739">
    <property type="term" value="C:mitochondrion"/>
    <property type="evidence" value="ECO:0007669"/>
    <property type="project" value="TreeGrafter"/>
</dbReference>
<reference evidence="3 4" key="1">
    <citation type="journal article" date="2010" name="Nature">
        <title>The Ectocarpus genome and the independent evolution of multicellularity in brown algae.</title>
        <authorList>
            <person name="Cock J.M."/>
            <person name="Sterck L."/>
            <person name="Rouze P."/>
            <person name="Scornet D."/>
            <person name="Allen A.E."/>
            <person name="Amoutzias G."/>
            <person name="Anthouard V."/>
            <person name="Artiguenave F."/>
            <person name="Aury J.M."/>
            <person name="Badger J.H."/>
            <person name="Beszteri B."/>
            <person name="Billiau K."/>
            <person name="Bonnet E."/>
            <person name="Bothwell J.H."/>
            <person name="Bowler C."/>
            <person name="Boyen C."/>
            <person name="Brownlee C."/>
            <person name="Carrano C.J."/>
            <person name="Charrier B."/>
            <person name="Cho G.Y."/>
            <person name="Coelho S.M."/>
            <person name="Collen J."/>
            <person name="Corre E."/>
            <person name="Da Silva C."/>
            <person name="Delage L."/>
            <person name="Delaroque N."/>
            <person name="Dittami S.M."/>
            <person name="Doulbeau S."/>
            <person name="Elias M."/>
            <person name="Farnham G."/>
            <person name="Gachon C.M."/>
            <person name="Gschloessl B."/>
            <person name="Heesch S."/>
            <person name="Jabbari K."/>
            <person name="Jubin C."/>
            <person name="Kawai H."/>
            <person name="Kimura K."/>
            <person name="Kloareg B."/>
            <person name="Kupper F.C."/>
            <person name="Lang D."/>
            <person name="Le Bail A."/>
            <person name="Leblanc C."/>
            <person name="Lerouge P."/>
            <person name="Lohr M."/>
            <person name="Lopez P.J."/>
            <person name="Martens C."/>
            <person name="Maumus F."/>
            <person name="Michel G."/>
            <person name="Miranda-Saavedra D."/>
            <person name="Morales J."/>
            <person name="Moreau H."/>
            <person name="Motomura T."/>
            <person name="Nagasato C."/>
            <person name="Napoli C.A."/>
            <person name="Nelson D.R."/>
            <person name="Nyvall-Collen P."/>
            <person name="Peters A.F."/>
            <person name="Pommier C."/>
            <person name="Potin P."/>
            <person name="Poulain J."/>
            <person name="Quesneville H."/>
            <person name="Read B."/>
            <person name="Rensing S.A."/>
            <person name="Ritter A."/>
            <person name="Rousvoal S."/>
            <person name="Samanta M."/>
            <person name="Samson G."/>
            <person name="Schroeder D.C."/>
            <person name="Segurens B."/>
            <person name="Strittmatter M."/>
            <person name="Tonon T."/>
            <person name="Tregear J.W."/>
            <person name="Valentin K."/>
            <person name="von Dassow P."/>
            <person name="Yamagishi T."/>
            <person name="Van de Peer Y."/>
            <person name="Wincker P."/>
        </authorList>
    </citation>
    <scope>NUCLEOTIDE SEQUENCE [LARGE SCALE GENOMIC DNA]</scope>
    <source>
        <strain evidence="4">Ec32 / CCAP1310/4</strain>
    </source>
</reference>
<feature type="compositionally biased region" description="Acidic residues" evidence="1">
    <location>
        <begin position="133"/>
        <end position="156"/>
    </location>
</feature>
<dbReference type="OrthoDB" id="1696305at2759"/>
<dbReference type="PANTHER" id="PTHR46434:SF1">
    <property type="entry name" value="GENETIC INTERACTOR OF PROHIBITINS 3, MITOCHONDRIAL"/>
    <property type="match status" value="1"/>
</dbReference>
<sequence>MGYRDLQKLAKENDIRANQAGEAIINDLVALGANPARGPDSNGEDVAVPATGESSDWVAGVLDEDIMAGVDLEADGEDDADGEDSETYAQAVKRATSGKFTATDMEGLKGGVDRGDGWVTFKLGKGDALGLDGEGDDDYFDDDDDYDDEEGGGGDDMDARIRDAEASRFRLSPEMIASSAEDFGFGRDAADLEKLTITVPTGCCPGCGSKFQSEDPASPGFLQLDKLDGLLGNEVGAATVMTAEDTREAAAVTTDEADMDPEAWLEAQSDINTDLDFDLDVGDEDDDGGDPRGEWVEGSYASPAGVPTGGGGGLGRASRDTAVLAGRTPTTTTAAAAAAVGATELSSKEAVAGWGLPGTGMAALEEEGEEEQEKLLVCQRCYRLRNYGSVEDTLRPGFSDSDLLTPQRFLELLGSIRKQRCLIIYLVDLFDFHGTFLYNLPKITGNNPVLVAGNKVDLLPKDLKRQRVTKWVRDKCRESGLPDMEMRDVHLVSCKHGVGIPPLMRKGGKGGGRGGKAPAVAGRGVTVSSVPGTTLDFLKVDLGDKRALYDTPGLLLPHTLTSRLNAEELRAAIPKKKVDHVTFRVGEGKVVLVGGLARVEVVTGRPFLLTFFVSNDVRLHPTDARRVDDMLSEHVGKGQMIFPPFDPERVDELGPLVPTDFDIMGAGWRESAADVVIAGLGWVSVTGAGPVTLRVWAPRGVLVMAREPLLPYESWETTAKFTGGSTVKKGRKKQGRRA</sequence>
<evidence type="ECO:0000259" key="2">
    <source>
        <dbReference type="Pfam" id="PF21516"/>
    </source>
</evidence>
<dbReference type="EMBL" id="FN648819">
    <property type="protein sequence ID" value="CBN74939.1"/>
    <property type="molecule type" value="Genomic_DNA"/>
</dbReference>
<dbReference type="EMBL" id="FN649750">
    <property type="protein sequence ID" value="CBN74939.1"/>
    <property type="molecule type" value="Genomic_DNA"/>
</dbReference>
<protein>
    <submittedName>
        <fullName evidence="3">Lrc5, mitochondrial YqeH-related GTPase</fullName>
    </submittedName>
</protein>
<dbReference type="InterPro" id="IPR048422">
    <property type="entry name" value="NOA1/YqeH-like_C"/>
</dbReference>
<evidence type="ECO:0000313" key="3">
    <source>
        <dbReference type="EMBL" id="CBN74939.1"/>
    </source>
</evidence>
<feature type="region of interest" description="Disordered" evidence="1">
    <location>
        <begin position="282"/>
        <end position="318"/>
    </location>
</feature>
<feature type="domain" description="NOA1/YqeH-like C-terminal" evidence="2">
    <location>
        <begin position="609"/>
        <end position="708"/>
    </location>
</feature>
<dbReference type="InterPro" id="IPR027417">
    <property type="entry name" value="P-loop_NTPase"/>
</dbReference>
<accession>D8LQR2</accession>
<dbReference type="InterPro" id="IPR050896">
    <property type="entry name" value="Mito_lipid_metab_GTPase"/>
</dbReference>
<dbReference type="eggNOG" id="KOG1249">
    <property type="taxonomic scope" value="Eukaryota"/>
</dbReference>
<dbReference type="PANTHER" id="PTHR46434">
    <property type="entry name" value="GENETIC INTERACTOR OF PROHIBITINS 3, MITOCHONDRIAL"/>
    <property type="match status" value="1"/>
</dbReference>
<gene>
    <name evidence="3" type="primary">Lrc5</name>
    <name evidence="3" type="ORF">Esi_0060_0044</name>
</gene>
<proteinExistence type="predicted"/>
<evidence type="ECO:0000313" key="4">
    <source>
        <dbReference type="Proteomes" id="UP000002630"/>
    </source>
</evidence>
<keyword evidence="4" id="KW-1185">Reference proteome</keyword>
<dbReference type="AlphaFoldDB" id="D8LQR2"/>
<dbReference type="SUPFAM" id="SSF52540">
    <property type="entry name" value="P-loop containing nucleoside triphosphate hydrolases"/>
    <property type="match status" value="1"/>
</dbReference>
<dbReference type="InParanoid" id="D8LQR2"/>